<gene>
    <name evidence="6" type="ORF">ACFL27_13640</name>
</gene>
<dbReference type="Pfam" id="PF13424">
    <property type="entry name" value="TPR_12"/>
    <property type="match status" value="3"/>
</dbReference>
<organism evidence="6 7">
    <name type="scientific">candidate division CSSED10-310 bacterium</name>
    <dbReference type="NCBI Taxonomy" id="2855610"/>
    <lineage>
        <taxon>Bacteria</taxon>
        <taxon>Bacteria division CSSED10-310</taxon>
    </lineage>
</organism>
<keyword evidence="2" id="KW-0802">TPR repeat</keyword>
<dbReference type="PANTHER" id="PTHR45641:SF19">
    <property type="entry name" value="NEPHROCYSTIN-3"/>
    <property type="match status" value="1"/>
</dbReference>
<evidence type="ECO:0000256" key="2">
    <source>
        <dbReference type="ARBA" id="ARBA00022803"/>
    </source>
</evidence>
<dbReference type="Pfam" id="PF13374">
    <property type="entry name" value="TPR_10"/>
    <property type="match status" value="1"/>
</dbReference>
<evidence type="ECO:0000256" key="4">
    <source>
        <dbReference type="SAM" id="Phobius"/>
    </source>
</evidence>
<feature type="transmembrane region" description="Helical" evidence="4">
    <location>
        <begin position="6"/>
        <end position="25"/>
    </location>
</feature>
<dbReference type="SUPFAM" id="SSF48452">
    <property type="entry name" value="TPR-like"/>
    <property type="match status" value="3"/>
</dbReference>
<name>A0ABV6YYV0_UNCC1</name>
<dbReference type="InterPro" id="IPR019734">
    <property type="entry name" value="TPR_rpt"/>
</dbReference>
<keyword evidence="1" id="KW-0677">Repeat</keyword>
<dbReference type="SMART" id="SM00028">
    <property type="entry name" value="TPR"/>
    <property type="match status" value="7"/>
</dbReference>
<accession>A0ABV6YYV0</accession>
<keyword evidence="4" id="KW-0812">Transmembrane</keyword>
<dbReference type="Pfam" id="PF00069">
    <property type="entry name" value="Pkinase"/>
    <property type="match status" value="1"/>
</dbReference>
<feature type="transmembrane region" description="Helical" evidence="4">
    <location>
        <begin position="334"/>
        <end position="356"/>
    </location>
</feature>
<feature type="domain" description="Protein kinase" evidence="5">
    <location>
        <begin position="32"/>
        <end position="324"/>
    </location>
</feature>
<keyword evidence="4" id="KW-0472">Membrane</keyword>
<dbReference type="Gene3D" id="3.30.200.20">
    <property type="entry name" value="Phosphorylase Kinase, domain 1"/>
    <property type="match status" value="1"/>
</dbReference>
<sequence length="761" mass="86490">MFSALLAFSTTIYPGILGITTMSLINKQIGKIRIVEHLDAGGMGDIYVGYDELLKRHVAVKTIRGDRRLDASTKARFVREAEILSRLEHPNICRIYDLVESEEIDFLILEFIRGWNLKEGLSRGLSNTRKLEIALDITRVLEVAHTKNIVHRDLKPENVMITEQGRVKILDFGLARASVEEEKTPLLSPDQFSPEQLFATGLYDSTSQTPFVTDEGSGAEFRTALGIITGTPMFMSPEQARGLTATKASDMYSLGLLLQWLFTEKPPYPEPITVTELIRRSRLGQTEPVAGLDTDLSKLITRLKSLPVDLRPTAVDTVQHLTWIKEKPNRRVKYILTLAIILLLIVGTTLSSLGFLKARRAETQARREADTARQTIELLQDFLSAVDPEHEGKNIKVIDLLTNFEPRLSELANRPVVQASLYDTYGRTYNHLGLYEKSYQFLQNALDVRTRVLGENHPDTLLSVKHLATVCRELGHFDQAEKLLLQTIQWQSRHLGKNHVDTLESRYKLATVFREQDQHEKAEKLHRSVLQARVRLLGQDHPDTLTSMHNLACALGDQKKYDQAVSLFQKTYALRKRVLGEDHPRTLRSMHNIAWIKASQGKYEETSQLFHQLLHKHEEIHGPEHAETLNTKCNVAATLFVQGNYAEAERLYREVLDISIRVLGENHHRTISVIKNLSIVLAEQHKYDQVSSLLSHPSLSRATATEQNATKLAALYYELGQMCQSQNKPDLAMEFYAESEKWGHPQAPEAREHLEQHMNPK</sequence>
<keyword evidence="7" id="KW-1185">Reference proteome</keyword>
<dbReference type="CDD" id="cd14014">
    <property type="entry name" value="STKc_PknB_like"/>
    <property type="match status" value="1"/>
</dbReference>
<evidence type="ECO:0000256" key="1">
    <source>
        <dbReference type="ARBA" id="ARBA00022737"/>
    </source>
</evidence>
<comment type="caution">
    <text evidence="6">The sequence shown here is derived from an EMBL/GenBank/DDBJ whole genome shotgun (WGS) entry which is preliminary data.</text>
</comment>
<dbReference type="PROSITE" id="PS00108">
    <property type="entry name" value="PROTEIN_KINASE_ST"/>
    <property type="match status" value="1"/>
</dbReference>
<dbReference type="EMBL" id="JBHPBY010000167">
    <property type="protein sequence ID" value="MFC1851233.1"/>
    <property type="molecule type" value="Genomic_DNA"/>
</dbReference>
<dbReference type="SUPFAM" id="SSF56112">
    <property type="entry name" value="Protein kinase-like (PK-like)"/>
    <property type="match status" value="1"/>
</dbReference>
<keyword evidence="4" id="KW-1133">Transmembrane helix</keyword>
<dbReference type="InterPro" id="IPR011990">
    <property type="entry name" value="TPR-like_helical_dom_sf"/>
</dbReference>
<protein>
    <submittedName>
        <fullName evidence="6">Tetratricopeptide repeat protein</fullName>
    </submittedName>
</protein>
<evidence type="ECO:0000313" key="7">
    <source>
        <dbReference type="Proteomes" id="UP001594351"/>
    </source>
</evidence>
<proteinExistence type="predicted"/>
<reference evidence="6 7" key="1">
    <citation type="submission" date="2024-09" db="EMBL/GenBank/DDBJ databases">
        <title>Laminarin stimulates single cell rates of sulfate reduction while oxygen inhibits transcriptomic activity in coastal marine sediment.</title>
        <authorList>
            <person name="Lindsay M."/>
            <person name="Orcutt B."/>
            <person name="Emerson D."/>
            <person name="Stepanauskas R."/>
            <person name="D'Angelo T."/>
        </authorList>
    </citation>
    <scope>NUCLEOTIDE SEQUENCE [LARGE SCALE GENOMIC DNA]</scope>
    <source>
        <strain evidence="6">SAG AM-311-K15</strain>
    </source>
</reference>
<evidence type="ECO:0000256" key="3">
    <source>
        <dbReference type="SAM" id="MobiDB-lite"/>
    </source>
</evidence>
<dbReference type="Gene3D" id="1.25.40.10">
    <property type="entry name" value="Tetratricopeptide repeat domain"/>
    <property type="match status" value="2"/>
</dbReference>
<evidence type="ECO:0000313" key="6">
    <source>
        <dbReference type="EMBL" id="MFC1851233.1"/>
    </source>
</evidence>
<dbReference type="Proteomes" id="UP001594351">
    <property type="component" value="Unassembled WGS sequence"/>
</dbReference>
<dbReference type="Gene3D" id="1.10.510.10">
    <property type="entry name" value="Transferase(Phosphotransferase) domain 1"/>
    <property type="match status" value="1"/>
</dbReference>
<dbReference type="InterPro" id="IPR011009">
    <property type="entry name" value="Kinase-like_dom_sf"/>
</dbReference>
<dbReference type="InterPro" id="IPR000719">
    <property type="entry name" value="Prot_kinase_dom"/>
</dbReference>
<dbReference type="InterPro" id="IPR008271">
    <property type="entry name" value="Ser/Thr_kinase_AS"/>
</dbReference>
<dbReference type="SMART" id="SM00220">
    <property type="entry name" value="S_TKc"/>
    <property type="match status" value="1"/>
</dbReference>
<feature type="region of interest" description="Disordered" evidence="3">
    <location>
        <begin position="742"/>
        <end position="761"/>
    </location>
</feature>
<dbReference type="PANTHER" id="PTHR45641">
    <property type="entry name" value="TETRATRICOPEPTIDE REPEAT PROTEIN (AFU_ORTHOLOGUE AFUA_6G03870)"/>
    <property type="match status" value="1"/>
</dbReference>
<evidence type="ECO:0000259" key="5">
    <source>
        <dbReference type="PROSITE" id="PS50011"/>
    </source>
</evidence>
<dbReference type="PROSITE" id="PS50011">
    <property type="entry name" value="PROTEIN_KINASE_DOM"/>
    <property type="match status" value="1"/>
</dbReference>